<reference evidence="1" key="2">
    <citation type="submission" date="2025-08" db="UniProtKB">
        <authorList>
            <consortium name="Ensembl"/>
        </authorList>
    </citation>
    <scope>IDENTIFICATION</scope>
</reference>
<dbReference type="Ensembl" id="ENSTGUT00000034750.1">
    <property type="protein sequence ID" value="ENSTGUP00000029711.1"/>
    <property type="gene ID" value="ENSTGUG00000023771.1"/>
</dbReference>
<evidence type="ECO:0000313" key="2">
    <source>
        <dbReference type="Proteomes" id="UP000007754"/>
    </source>
</evidence>
<organism evidence="1 2">
    <name type="scientific">Taeniopygia guttata</name>
    <name type="common">Zebra finch</name>
    <name type="synonym">Poephila guttata</name>
    <dbReference type="NCBI Taxonomy" id="59729"/>
    <lineage>
        <taxon>Eukaryota</taxon>
        <taxon>Metazoa</taxon>
        <taxon>Chordata</taxon>
        <taxon>Craniata</taxon>
        <taxon>Vertebrata</taxon>
        <taxon>Euteleostomi</taxon>
        <taxon>Archelosauria</taxon>
        <taxon>Archosauria</taxon>
        <taxon>Dinosauria</taxon>
        <taxon>Saurischia</taxon>
        <taxon>Theropoda</taxon>
        <taxon>Coelurosauria</taxon>
        <taxon>Aves</taxon>
        <taxon>Neognathae</taxon>
        <taxon>Neoaves</taxon>
        <taxon>Telluraves</taxon>
        <taxon>Australaves</taxon>
        <taxon>Passeriformes</taxon>
        <taxon>Passeroidea</taxon>
        <taxon>Estrildidae</taxon>
        <taxon>Estrildinae</taxon>
        <taxon>Taeniopygia</taxon>
    </lineage>
</organism>
<proteinExistence type="predicted"/>
<sequence>MVPTCAFNEHHHSQIILSSAIRSAYSFSSPSSRAGEEELSLGTDFLGERFPYVVEKRGPYIMSKPPSIQAKLSK</sequence>
<protein>
    <submittedName>
        <fullName evidence="1">Uncharacterized protein</fullName>
    </submittedName>
</protein>
<reference evidence="1" key="3">
    <citation type="submission" date="2025-09" db="UniProtKB">
        <authorList>
            <consortium name="Ensembl"/>
        </authorList>
    </citation>
    <scope>IDENTIFICATION</scope>
</reference>
<reference evidence="1 2" key="1">
    <citation type="journal article" date="2010" name="Nature">
        <title>The genome of a songbird.</title>
        <authorList>
            <person name="Warren W.C."/>
            <person name="Clayton D.F."/>
            <person name="Ellegren H."/>
            <person name="Arnold A.P."/>
            <person name="Hillier L.W."/>
            <person name="Kunstner A."/>
            <person name="Searle S."/>
            <person name="White S."/>
            <person name="Vilella A.J."/>
            <person name="Fairley S."/>
            <person name="Heger A."/>
            <person name="Kong L."/>
            <person name="Ponting C.P."/>
            <person name="Jarvis E.D."/>
            <person name="Mello C.V."/>
            <person name="Minx P."/>
            <person name="Lovell P."/>
            <person name="Velho T.A."/>
            <person name="Ferris M."/>
            <person name="Balakrishnan C.N."/>
            <person name="Sinha S."/>
            <person name="Blatti C."/>
            <person name="London S.E."/>
            <person name="Li Y."/>
            <person name="Lin Y.C."/>
            <person name="George J."/>
            <person name="Sweedler J."/>
            <person name="Southey B."/>
            <person name="Gunaratne P."/>
            <person name="Watson M."/>
            <person name="Nam K."/>
            <person name="Backstrom N."/>
            <person name="Smeds L."/>
            <person name="Nabholz B."/>
            <person name="Itoh Y."/>
            <person name="Whitney O."/>
            <person name="Pfenning A.R."/>
            <person name="Howard J."/>
            <person name="Volker M."/>
            <person name="Skinner B.M."/>
            <person name="Griffin D.K."/>
            <person name="Ye L."/>
            <person name="McLaren W.M."/>
            <person name="Flicek P."/>
            <person name="Quesada V."/>
            <person name="Velasco G."/>
            <person name="Lopez-Otin C."/>
            <person name="Puente X.S."/>
            <person name="Olender T."/>
            <person name="Lancet D."/>
            <person name="Smit A.F."/>
            <person name="Hubley R."/>
            <person name="Konkel M.K."/>
            <person name="Walker J.A."/>
            <person name="Batzer M.A."/>
            <person name="Gu W."/>
            <person name="Pollock D.D."/>
            <person name="Chen L."/>
            <person name="Cheng Z."/>
            <person name="Eichler E.E."/>
            <person name="Stapley J."/>
            <person name="Slate J."/>
            <person name="Ekblom R."/>
            <person name="Birkhead T."/>
            <person name="Burke T."/>
            <person name="Burt D."/>
            <person name="Scharff C."/>
            <person name="Adam I."/>
            <person name="Richard H."/>
            <person name="Sultan M."/>
            <person name="Soldatov A."/>
            <person name="Lehrach H."/>
            <person name="Edwards S.V."/>
            <person name="Yang S.P."/>
            <person name="Li X."/>
            <person name="Graves T."/>
            <person name="Fulton L."/>
            <person name="Nelson J."/>
            <person name="Chinwalla A."/>
            <person name="Hou S."/>
            <person name="Mardis E.R."/>
            <person name="Wilson R.K."/>
        </authorList>
    </citation>
    <scope>NUCLEOTIDE SEQUENCE [LARGE SCALE GENOMIC DNA]</scope>
</reference>
<name>A0A674H2P9_TAEGU</name>
<accession>A0A674H2P9</accession>
<dbReference type="AlphaFoldDB" id="A0A674H2P9"/>
<dbReference type="Proteomes" id="UP000007754">
    <property type="component" value="Chromosome 10"/>
</dbReference>
<evidence type="ECO:0000313" key="1">
    <source>
        <dbReference type="Ensembl" id="ENSTGUP00000029711.1"/>
    </source>
</evidence>
<dbReference type="InParanoid" id="A0A674H2P9"/>
<keyword evidence="2" id="KW-1185">Reference proteome</keyword>